<dbReference type="GO" id="GO:0008017">
    <property type="term" value="F:microtubule binding"/>
    <property type="evidence" value="ECO:0007669"/>
    <property type="project" value="InterPro"/>
</dbReference>
<reference evidence="6" key="1">
    <citation type="submission" date="2016-04" db="EMBL/GenBank/DDBJ databases">
        <authorList>
            <person name="Evans L.H."/>
            <person name="Alamgir A."/>
            <person name="Owens N."/>
            <person name="Weber N.D."/>
            <person name="Virtaneva K."/>
            <person name="Barbian K."/>
            <person name="Babar A."/>
            <person name="Rosenke K."/>
        </authorList>
    </citation>
    <scope>NUCLEOTIDE SEQUENCE [LARGE SCALE GENOMIC DNA]</scope>
    <source>
        <strain evidence="6">CBS 101.48</strain>
    </source>
</reference>
<feature type="compositionally biased region" description="Polar residues" evidence="4">
    <location>
        <begin position="908"/>
        <end position="921"/>
    </location>
</feature>
<feature type="compositionally biased region" description="Basic residues" evidence="4">
    <location>
        <begin position="571"/>
        <end position="583"/>
    </location>
</feature>
<feature type="compositionally biased region" description="Polar residues" evidence="4">
    <location>
        <begin position="228"/>
        <end position="245"/>
    </location>
</feature>
<dbReference type="PROSITE" id="PS51460">
    <property type="entry name" value="GAR"/>
    <property type="match status" value="1"/>
</dbReference>
<feature type="compositionally biased region" description="Low complexity" evidence="4">
    <location>
        <begin position="667"/>
        <end position="676"/>
    </location>
</feature>
<feature type="region of interest" description="Disordered" evidence="4">
    <location>
        <begin position="391"/>
        <end position="424"/>
    </location>
</feature>
<dbReference type="SUPFAM" id="SSF143575">
    <property type="entry name" value="GAS2 domain-like"/>
    <property type="match status" value="1"/>
</dbReference>
<dbReference type="InterPro" id="IPR036534">
    <property type="entry name" value="GAR_dom_sf"/>
</dbReference>
<keyword evidence="2" id="KW-0963">Cytoplasm</keyword>
<comment type="subcellular location">
    <subcellularLocation>
        <location evidence="1">Cytoplasm</location>
        <location evidence="1">Cytoskeleton</location>
    </subcellularLocation>
</comment>
<feature type="region of interest" description="Disordered" evidence="4">
    <location>
        <begin position="228"/>
        <end position="247"/>
    </location>
</feature>
<feature type="compositionally biased region" description="Acidic residues" evidence="4">
    <location>
        <begin position="978"/>
        <end position="987"/>
    </location>
</feature>
<feature type="compositionally biased region" description="Low complexity" evidence="4">
    <location>
        <begin position="399"/>
        <end position="414"/>
    </location>
</feature>
<dbReference type="GO" id="GO:0005938">
    <property type="term" value="C:cell cortex"/>
    <property type="evidence" value="ECO:0007669"/>
    <property type="project" value="TreeGrafter"/>
</dbReference>
<dbReference type="OMA" id="MEPLMTI"/>
<evidence type="ECO:0000259" key="5">
    <source>
        <dbReference type="PROSITE" id="PS51460"/>
    </source>
</evidence>
<feature type="region of interest" description="Disordered" evidence="4">
    <location>
        <begin position="875"/>
        <end position="928"/>
    </location>
</feature>
<evidence type="ECO:0000313" key="7">
    <source>
        <dbReference type="Proteomes" id="UP000078561"/>
    </source>
</evidence>
<dbReference type="PANTHER" id="PTHR37271">
    <property type="entry name" value="KARYOGAMY PROTEIN KAR9"/>
    <property type="match status" value="1"/>
</dbReference>
<dbReference type="AlphaFoldDB" id="A0A168SLZ5"/>
<dbReference type="EMBL" id="LT554895">
    <property type="protein sequence ID" value="SAM08624.1"/>
    <property type="molecule type" value="Genomic_DNA"/>
</dbReference>
<feature type="domain" description="GAR" evidence="5">
    <location>
        <begin position="1005"/>
        <end position="1103"/>
    </location>
</feature>
<feature type="region of interest" description="Disordered" evidence="4">
    <location>
        <begin position="794"/>
        <end position="857"/>
    </location>
</feature>
<dbReference type="GO" id="GO:0030473">
    <property type="term" value="P:nuclear migration along microtubule"/>
    <property type="evidence" value="ECO:0007669"/>
    <property type="project" value="TreeGrafter"/>
</dbReference>
<accession>A0A168SLZ5</accession>
<gene>
    <name evidence="6" type="primary">ABSGL_14287.1 scaffold 14385</name>
</gene>
<sequence length="1103" mass="123971">MTLHSSTQQVNPNSIVNDNTGPITTWSKLDELRSIEDDTKTFLTQHEGLGYNAMVDNFEGIKTQLTMWMETAHLAIFTLEQKVKDGACMSSSELLLLQTKMAEMENLMGHFGDISDLMDEKFDDTSNMDDDDMDETKAAMTTATAAKRMAFKMKITKLQSEWSGLHHFMVSVTKQVESANEKRELLVMMENIILDIDNLTSTIFEYQEKRHLGLAVITTESGSVTLHSDSLASQGTNTPKSNGDASSLKDETLLADLDQRVEPVFLGVEKIYARMNSTMRPPHDDSGILVRKHRLVQEKWECLRIEIDELKDELKEDRWLSVFRQVADQVDTMINGLNKSVQECYNAIQQIHNWHDMVQQHNYSHSTSNDISSPHSPSPFDKISKTIMRSFPRSHHPHSSASVTSSSTSTASTTIPPPPFDHKKFRSIEKGFEAKYTYYTPSVDRMLSMLGNGIASRSTKDNSISKRHSSMLSRWQQLKATMEELRSHDLANAERCLVEVPLSPVSSVQSDRSYSHGMWKSIRRRASNQEGSNISGSTSTISSLPRVAASTSQHEDYRRVRSVTPSSGSQQHHHQSTKPKGRQQRTTSPLNFSSHPSSTYHHNRIIRPSTSETSSIESGSPIFRSTFGGRKSLTPRPAWNTSVKPDKPEFSSLEPLWKGESRMDHTSSSSSSSSYSGRHQQGRKSLVPRPPSAQQHHHSKEASFMKPTKSTMLRKRSQSVEPPDIGRPKTPTHTKKQHSATIGSNDRRRTKTPTSSSDARIQYHLPPRPKSSLGRQESQNLLPYVDRERDLYGGAKSPLRRSGTPSLIPRPKTPTGNDSYLSSTSPSLLPRPRSSMRTYHQDDQDIPPVPPLPSNIERPSIHLLKAGILNKDDVYDDVDDDDDHPPFVSPESFLSVPSAFDNHDMQRSRNTATTGSKTAQQQRKRELLKKRSMPAIAIKRSGSPFQSSPATTPTIRTTMPHQDHSLSSRRRRRSGYYSEDEDNLDEDDMISPHSPMHDHPIYTGDPRDPLDMEVATILNSSPIAMQCQKSPQGVGKYYFGNELNPTISGGKKLYTCKLINYTGRPSRRQHGADSLMTKNKVLVRVGGGWTELSQFLLDHALFM</sequence>
<protein>
    <recommendedName>
        <fullName evidence="5">GAR domain-containing protein</fullName>
    </recommendedName>
</protein>
<feature type="region of interest" description="Disordered" evidence="4">
    <location>
        <begin position="524"/>
        <end position="778"/>
    </location>
</feature>
<name>A0A168SLZ5_ABSGL</name>
<feature type="compositionally biased region" description="Low complexity" evidence="4">
    <location>
        <begin position="819"/>
        <end position="837"/>
    </location>
</feature>
<proteinExistence type="predicted"/>
<dbReference type="Pfam" id="PF02187">
    <property type="entry name" value="GAS2"/>
    <property type="match status" value="1"/>
</dbReference>
<dbReference type="GO" id="GO:0005816">
    <property type="term" value="C:spindle pole body"/>
    <property type="evidence" value="ECO:0007669"/>
    <property type="project" value="TreeGrafter"/>
</dbReference>
<keyword evidence="7" id="KW-1185">Reference proteome</keyword>
<dbReference type="PANTHER" id="PTHR37271:SF1">
    <property type="entry name" value="KARYOGAMY PROTEIN KAR9"/>
    <property type="match status" value="1"/>
</dbReference>
<feature type="compositionally biased region" description="Polar residues" evidence="4">
    <location>
        <begin position="584"/>
        <end position="600"/>
    </location>
</feature>
<dbReference type="Proteomes" id="UP000078561">
    <property type="component" value="Unassembled WGS sequence"/>
</dbReference>
<feature type="region of interest" description="Disordered" evidence="4">
    <location>
        <begin position="940"/>
        <end position="987"/>
    </location>
</feature>
<feature type="compositionally biased region" description="Polar residues" evidence="4">
    <location>
        <begin position="943"/>
        <end position="960"/>
    </location>
</feature>
<dbReference type="InParanoid" id="A0A168SLZ5"/>
<organism evidence="6">
    <name type="scientific">Absidia glauca</name>
    <name type="common">Pin mould</name>
    <dbReference type="NCBI Taxonomy" id="4829"/>
    <lineage>
        <taxon>Eukaryota</taxon>
        <taxon>Fungi</taxon>
        <taxon>Fungi incertae sedis</taxon>
        <taxon>Mucoromycota</taxon>
        <taxon>Mucoromycotina</taxon>
        <taxon>Mucoromycetes</taxon>
        <taxon>Mucorales</taxon>
        <taxon>Cunninghamellaceae</taxon>
        <taxon>Absidia</taxon>
    </lineage>
</organism>
<evidence type="ECO:0000256" key="1">
    <source>
        <dbReference type="ARBA" id="ARBA00004245"/>
    </source>
</evidence>
<keyword evidence="3" id="KW-0206">Cytoskeleton</keyword>
<feature type="compositionally biased region" description="Low complexity" evidence="4">
    <location>
        <begin position="531"/>
        <end position="543"/>
    </location>
</feature>
<feature type="compositionally biased region" description="Low complexity" evidence="4">
    <location>
        <begin position="606"/>
        <end position="622"/>
    </location>
</feature>
<dbReference type="OrthoDB" id="5559380at2759"/>
<dbReference type="InterPro" id="IPR013889">
    <property type="entry name" value="Karyogamy_KAR9"/>
</dbReference>
<evidence type="ECO:0000313" key="6">
    <source>
        <dbReference type="EMBL" id="SAM08624.1"/>
    </source>
</evidence>
<dbReference type="GO" id="GO:0051293">
    <property type="term" value="P:establishment of spindle localization"/>
    <property type="evidence" value="ECO:0007669"/>
    <property type="project" value="TreeGrafter"/>
</dbReference>
<dbReference type="GO" id="GO:0043332">
    <property type="term" value="C:mating projection tip"/>
    <property type="evidence" value="ECO:0007669"/>
    <property type="project" value="TreeGrafter"/>
</dbReference>
<dbReference type="Gene3D" id="3.30.920.20">
    <property type="entry name" value="Gas2-like domain"/>
    <property type="match status" value="1"/>
</dbReference>
<dbReference type="InterPro" id="IPR003108">
    <property type="entry name" value="GAR_dom"/>
</dbReference>
<evidence type="ECO:0000256" key="2">
    <source>
        <dbReference type="ARBA" id="ARBA00022490"/>
    </source>
</evidence>
<evidence type="ECO:0000256" key="4">
    <source>
        <dbReference type="SAM" id="MobiDB-lite"/>
    </source>
</evidence>
<evidence type="ECO:0000256" key="3">
    <source>
        <dbReference type="ARBA" id="ARBA00023212"/>
    </source>
</evidence>
<dbReference type="Pfam" id="PF08580">
    <property type="entry name" value="KAR9"/>
    <property type="match status" value="1"/>
</dbReference>
<dbReference type="STRING" id="4829.A0A168SLZ5"/>